<protein>
    <submittedName>
        <fullName evidence="1">Uncharacterized protein</fullName>
    </submittedName>
</protein>
<comment type="caution">
    <text evidence="1">The sequence shown here is derived from an EMBL/GenBank/DDBJ whole genome shotgun (WGS) entry which is preliminary data.</text>
</comment>
<proteinExistence type="predicted"/>
<name>W1Y7B4_9ZZZZ</name>
<accession>W1Y7B4</accession>
<dbReference type="EMBL" id="AZMM01007443">
    <property type="protein sequence ID" value="ETJ38448.1"/>
    <property type="molecule type" value="Genomic_DNA"/>
</dbReference>
<feature type="non-terminal residue" evidence="1">
    <location>
        <position position="32"/>
    </location>
</feature>
<organism evidence="1">
    <name type="scientific">human gut metagenome</name>
    <dbReference type="NCBI Taxonomy" id="408170"/>
    <lineage>
        <taxon>unclassified sequences</taxon>
        <taxon>metagenomes</taxon>
        <taxon>organismal metagenomes</taxon>
    </lineage>
</organism>
<dbReference type="AlphaFoldDB" id="W1Y7B4"/>
<gene>
    <name evidence="1" type="ORF">Q604_UNBC07443G0002</name>
</gene>
<sequence length="32" mass="3647">MPVQCICNDEMRCPFGLNRQTQGFGVCKITRT</sequence>
<reference evidence="1" key="1">
    <citation type="submission" date="2013-12" db="EMBL/GenBank/DDBJ databases">
        <title>A Varibaculum cambriense genome reconstructed from a premature infant gut community with otherwise low bacterial novelty that shifts toward anaerobic metabolism during the third week of life.</title>
        <authorList>
            <person name="Brown C.T."/>
            <person name="Sharon I."/>
            <person name="Thomas B.C."/>
            <person name="Castelle C.J."/>
            <person name="Morowitz M.J."/>
            <person name="Banfield J.F."/>
        </authorList>
    </citation>
    <scope>NUCLEOTIDE SEQUENCE</scope>
</reference>
<evidence type="ECO:0000313" key="1">
    <source>
        <dbReference type="EMBL" id="ETJ38448.1"/>
    </source>
</evidence>